<dbReference type="RefSeq" id="WP_131893286.1">
    <property type="nucleotide sequence ID" value="NZ_SMKZ01000008.1"/>
</dbReference>
<dbReference type="GO" id="GO:0008168">
    <property type="term" value="F:methyltransferase activity"/>
    <property type="evidence" value="ECO:0007669"/>
    <property type="project" value="UniProtKB-KW"/>
</dbReference>
<dbReference type="CDD" id="cd02440">
    <property type="entry name" value="AdoMet_MTases"/>
    <property type="match status" value="1"/>
</dbReference>
<dbReference type="Proteomes" id="UP000294739">
    <property type="component" value="Unassembled WGS sequence"/>
</dbReference>
<accession>A0A4R5DN10</accession>
<dbReference type="SUPFAM" id="SSF53335">
    <property type="entry name" value="S-adenosyl-L-methionine-dependent methyltransferases"/>
    <property type="match status" value="1"/>
</dbReference>
<keyword evidence="1 4" id="KW-0489">Methyltransferase</keyword>
<evidence type="ECO:0000313" key="4">
    <source>
        <dbReference type="EMBL" id="TDE12285.1"/>
    </source>
</evidence>
<dbReference type="InterPro" id="IPR041698">
    <property type="entry name" value="Methyltransf_25"/>
</dbReference>
<evidence type="ECO:0000256" key="1">
    <source>
        <dbReference type="ARBA" id="ARBA00022603"/>
    </source>
</evidence>
<dbReference type="PANTHER" id="PTHR43861">
    <property type="entry name" value="TRANS-ACONITATE 2-METHYLTRANSFERASE-RELATED"/>
    <property type="match status" value="1"/>
</dbReference>
<dbReference type="InParanoid" id="A0A4R5DN10"/>
<dbReference type="Gene3D" id="3.40.50.150">
    <property type="entry name" value="Vaccinia Virus protein VP39"/>
    <property type="match status" value="1"/>
</dbReference>
<sequence>MPQTTDAAEFWNARYQENERIWSGNPNPVLVTEVGALAPGHAADLGCGEGADAVWLARRGWTVTAVDISSTALARAADHAADAGVADRITWVQHDLGRWTPDETYDLVSAQFFQSPIDLPSERILATAAGALRPGGTLLVVSHAAFPPWARHHDHDVDVHFPTPDELVDAIGLRAQPWVVDVAEVRPRAATGPDGQNATLVDTVVRVRRGDDVT</sequence>
<dbReference type="EMBL" id="SMKZ01000008">
    <property type="protein sequence ID" value="TDE12285.1"/>
    <property type="molecule type" value="Genomic_DNA"/>
</dbReference>
<organism evidence="4 5">
    <name type="scientific">Jiangella asiatica</name>
    <dbReference type="NCBI Taxonomy" id="2530372"/>
    <lineage>
        <taxon>Bacteria</taxon>
        <taxon>Bacillati</taxon>
        <taxon>Actinomycetota</taxon>
        <taxon>Actinomycetes</taxon>
        <taxon>Jiangellales</taxon>
        <taxon>Jiangellaceae</taxon>
        <taxon>Jiangella</taxon>
    </lineage>
</organism>
<dbReference type="AlphaFoldDB" id="A0A4R5DN10"/>
<evidence type="ECO:0000256" key="2">
    <source>
        <dbReference type="ARBA" id="ARBA00022679"/>
    </source>
</evidence>
<dbReference type="InterPro" id="IPR029063">
    <property type="entry name" value="SAM-dependent_MTases_sf"/>
</dbReference>
<name>A0A4R5DN10_9ACTN</name>
<evidence type="ECO:0000313" key="5">
    <source>
        <dbReference type="Proteomes" id="UP000294739"/>
    </source>
</evidence>
<gene>
    <name evidence="4" type="ORF">E1269_07950</name>
</gene>
<feature type="domain" description="Methyltransferase" evidence="3">
    <location>
        <begin position="43"/>
        <end position="136"/>
    </location>
</feature>
<evidence type="ECO:0000259" key="3">
    <source>
        <dbReference type="Pfam" id="PF13649"/>
    </source>
</evidence>
<reference evidence="4 5" key="1">
    <citation type="submission" date="2019-03" db="EMBL/GenBank/DDBJ databases">
        <title>Draft genome sequences of novel Actinobacteria.</title>
        <authorList>
            <person name="Sahin N."/>
            <person name="Ay H."/>
            <person name="Saygin H."/>
        </authorList>
    </citation>
    <scope>NUCLEOTIDE SEQUENCE [LARGE SCALE GENOMIC DNA]</scope>
    <source>
        <strain evidence="4 5">5K138</strain>
    </source>
</reference>
<dbReference type="Pfam" id="PF13649">
    <property type="entry name" value="Methyltransf_25"/>
    <property type="match status" value="1"/>
</dbReference>
<keyword evidence="5" id="KW-1185">Reference proteome</keyword>
<dbReference type="OrthoDB" id="9786503at2"/>
<proteinExistence type="predicted"/>
<dbReference type="PANTHER" id="PTHR43861:SF1">
    <property type="entry name" value="TRANS-ACONITATE 2-METHYLTRANSFERASE"/>
    <property type="match status" value="1"/>
</dbReference>
<dbReference type="GO" id="GO:0032259">
    <property type="term" value="P:methylation"/>
    <property type="evidence" value="ECO:0007669"/>
    <property type="project" value="UniProtKB-KW"/>
</dbReference>
<keyword evidence="2 4" id="KW-0808">Transferase</keyword>
<comment type="caution">
    <text evidence="4">The sequence shown here is derived from an EMBL/GenBank/DDBJ whole genome shotgun (WGS) entry which is preliminary data.</text>
</comment>
<protein>
    <submittedName>
        <fullName evidence="4">Class I SAM-dependent methyltransferase</fullName>
    </submittedName>
</protein>